<dbReference type="Ensembl" id="ENSMMNT00015029090.1">
    <property type="protein sequence ID" value="ENSMMNP00015026464.1"/>
    <property type="gene ID" value="ENSMMNG00015019327.1"/>
</dbReference>
<evidence type="ECO:0000256" key="7">
    <source>
        <dbReference type="SAM" id="Coils"/>
    </source>
</evidence>
<name>A0A8C6CAZ2_MONMO</name>
<organism evidence="10 11">
    <name type="scientific">Monodon monoceros</name>
    <name type="common">Narwhal</name>
    <name type="synonym">Ceratodon monodon</name>
    <dbReference type="NCBI Taxonomy" id="40151"/>
    <lineage>
        <taxon>Eukaryota</taxon>
        <taxon>Metazoa</taxon>
        <taxon>Chordata</taxon>
        <taxon>Craniata</taxon>
        <taxon>Vertebrata</taxon>
        <taxon>Euteleostomi</taxon>
        <taxon>Mammalia</taxon>
        <taxon>Eutheria</taxon>
        <taxon>Laurasiatheria</taxon>
        <taxon>Artiodactyla</taxon>
        <taxon>Whippomorpha</taxon>
        <taxon>Cetacea</taxon>
        <taxon>Odontoceti</taxon>
        <taxon>Monodontidae</taxon>
        <taxon>Monodon</taxon>
    </lineage>
</organism>
<dbReference type="GeneTree" id="ENSGT00390000012837"/>
<reference evidence="10" key="1">
    <citation type="submission" date="2025-08" db="UniProtKB">
        <authorList>
            <consortium name="Ensembl"/>
        </authorList>
    </citation>
    <scope>IDENTIFICATION</scope>
</reference>
<feature type="coiled-coil region" evidence="7">
    <location>
        <begin position="50"/>
        <end position="88"/>
    </location>
</feature>
<comment type="similarity">
    <text evidence="1">Belongs to the SEC10 family.</text>
</comment>
<evidence type="ECO:0000256" key="1">
    <source>
        <dbReference type="ARBA" id="ARBA00006572"/>
    </source>
</evidence>
<feature type="domain" description="Exocyst complex component Sec10 N-terminal" evidence="9">
    <location>
        <begin position="39"/>
        <end position="90"/>
    </location>
</feature>
<dbReference type="PANTHER" id="PTHR12100">
    <property type="entry name" value="SEC10"/>
    <property type="match status" value="1"/>
</dbReference>
<keyword evidence="3" id="KW-0813">Transport</keyword>
<dbReference type="GO" id="GO:0000145">
    <property type="term" value="C:exocyst"/>
    <property type="evidence" value="ECO:0007669"/>
    <property type="project" value="TreeGrafter"/>
</dbReference>
<evidence type="ECO:0000256" key="3">
    <source>
        <dbReference type="ARBA" id="ARBA00022448"/>
    </source>
</evidence>
<evidence type="ECO:0000313" key="11">
    <source>
        <dbReference type="Proteomes" id="UP000694561"/>
    </source>
</evidence>
<dbReference type="Pfam" id="PF07393">
    <property type="entry name" value="Sec10_HB"/>
    <property type="match status" value="1"/>
</dbReference>
<dbReference type="Pfam" id="PF20667">
    <property type="entry name" value="Sec10_N"/>
    <property type="match status" value="1"/>
</dbReference>
<reference evidence="10" key="2">
    <citation type="submission" date="2025-09" db="UniProtKB">
        <authorList>
            <consortium name="Ensembl"/>
        </authorList>
    </citation>
    <scope>IDENTIFICATION</scope>
</reference>
<evidence type="ECO:0000256" key="2">
    <source>
        <dbReference type="ARBA" id="ARBA00017524"/>
    </source>
</evidence>
<evidence type="ECO:0000256" key="6">
    <source>
        <dbReference type="ARBA" id="ARBA00031471"/>
    </source>
</evidence>
<dbReference type="InterPro" id="IPR009976">
    <property type="entry name" value="Sec10-like"/>
</dbReference>
<evidence type="ECO:0000256" key="5">
    <source>
        <dbReference type="ARBA" id="ARBA00023054"/>
    </source>
</evidence>
<dbReference type="GO" id="GO:0006893">
    <property type="term" value="P:Golgi to plasma membrane transport"/>
    <property type="evidence" value="ECO:0007669"/>
    <property type="project" value="TreeGrafter"/>
</dbReference>
<accession>A0A8C6CAZ2</accession>
<dbReference type="PANTHER" id="PTHR12100:SF0">
    <property type="entry name" value="EXOCYST COMPLEX COMPONENT 5"/>
    <property type="match status" value="1"/>
</dbReference>
<evidence type="ECO:0000259" key="9">
    <source>
        <dbReference type="Pfam" id="PF20667"/>
    </source>
</evidence>
<dbReference type="InterPro" id="IPR048627">
    <property type="entry name" value="Sec10_HB"/>
</dbReference>
<keyword evidence="4" id="KW-0268">Exocytosis</keyword>
<dbReference type="GO" id="GO:0006887">
    <property type="term" value="P:exocytosis"/>
    <property type="evidence" value="ECO:0007669"/>
    <property type="project" value="UniProtKB-KW"/>
</dbReference>
<keyword evidence="11" id="KW-1185">Reference proteome</keyword>
<feature type="domain" description="Exocyst complex component Sec10-like alpha-helical bundle" evidence="8">
    <location>
        <begin position="93"/>
        <end position="642"/>
    </location>
</feature>
<keyword evidence="5 7" id="KW-0175">Coiled coil</keyword>
<evidence type="ECO:0000313" key="10">
    <source>
        <dbReference type="Ensembl" id="ENSMMNP00015026464.1"/>
    </source>
</evidence>
<proteinExistence type="inferred from homology"/>
<sequence length="643" mass="74281">MATTAELFEEPFVADEYIERLVWRTPGGGSRGGPEAFDPKRLLEEFVNHIQELQIMDERIQRKVEKLEQQCQKEAKEFARKVQDLQKSNQIKEAADIIQKLHLIAQELPFDRFSEVKSKIASKYHDLECQLIQEFTGAQRRGEISRMREVAAVLLHFKGYSHCVDVYIKQCQEGAYLRNDIFEDAAILCQRVNKQVGDIFSNPETVLAKLIQNVFEIKLQSFVKDQLEECRKSDAEQYLKSLYDLYTRTTSLSSKLMEFNLGTDKQTFLSKLIKSIFISYLENYIEVETGYLKSRSAMILQRYYDSKNHQKRSIGTGGIQDLKERIRQRTNLPLGPSIDTHGETFLSQEVVVNLLQETKQAFERCHRLSDPSDLPRNAFRIFTILVEFLCIEHIDYALETGLAGIPSSDSRNANLYFLDVVHQANTVFHLFDKQFNDHLMPLISSSPKLSECLQKKKEIIEQMEMKLDTGIDRTLNCMIGQMKHILAAEQKKTDFKPEDENNVLIQYTNACVKVCAYVRKQVEKIKNSMDGKNVDTVLMELGVRFHRLIYEHLQQYSYSCMGGMLAICDVAEYRKCAKDFKIPLVLQLFDTLHALCNLLVVNPDNLKQVCSGEQLANLDKNILHSFVQLRADYRSARLARHFS</sequence>
<dbReference type="Proteomes" id="UP000694561">
    <property type="component" value="Unplaced"/>
</dbReference>
<dbReference type="AlphaFoldDB" id="A0A8C6CAZ2"/>
<protein>
    <recommendedName>
        <fullName evidence="2">Exocyst complex component 5</fullName>
    </recommendedName>
    <alternativeName>
        <fullName evidence="6">Exocyst complex component Sec10</fullName>
    </alternativeName>
</protein>
<dbReference type="InterPro" id="IPR048625">
    <property type="entry name" value="Sec10_N"/>
</dbReference>
<evidence type="ECO:0000256" key="4">
    <source>
        <dbReference type="ARBA" id="ARBA00022483"/>
    </source>
</evidence>
<evidence type="ECO:0000259" key="8">
    <source>
        <dbReference type="Pfam" id="PF07393"/>
    </source>
</evidence>
<gene>
    <name evidence="10" type="primary">EXOC5</name>
</gene>